<gene>
    <name evidence="2" type="ORF">V6N11_049144</name>
</gene>
<dbReference type="EMBL" id="JBBPBN010000050">
    <property type="protein sequence ID" value="KAK8993088.1"/>
    <property type="molecule type" value="Genomic_DNA"/>
</dbReference>
<keyword evidence="1" id="KW-0812">Transmembrane</keyword>
<keyword evidence="1" id="KW-1133">Transmembrane helix</keyword>
<organism evidence="2 3">
    <name type="scientific">Hibiscus sabdariffa</name>
    <name type="common">roselle</name>
    <dbReference type="NCBI Taxonomy" id="183260"/>
    <lineage>
        <taxon>Eukaryota</taxon>
        <taxon>Viridiplantae</taxon>
        <taxon>Streptophyta</taxon>
        <taxon>Embryophyta</taxon>
        <taxon>Tracheophyta</taxon>
        <taxon>Spermatophyta</taxon>
        <taxon>Magnoliopsida</taxon>
        <taxon>eudicotyledons</taxon>
        <taxon>Gunneridae</taxon>
        <taxon>Pentapetalae</taxon>
        <taxon>rosids</taxon>
        <taxon>malvids</taxon>
        <taxon>Malvales</taxon>
        <taxon>Malvaceae</taxon>
        <taxon>Malvoideae</taxon>
        <taxon>Hibiscus</taxon>
    </lineage>
</organism>
<name>A0ABR2PXB2_9ROSI</name>
<evidence type="ECO:0000313" key="3">
    <source>
        <dbReference type="Proteomes" id="UP001396334"/>
    </source>
</evidence>
<sequence>MAECICLFNKDTLIIKPPKKSPLFSRTIALWFAMMCGVYIYGTCLKHVGTFTKLRFHSIRVIEKPSLEGVNVLRIQSGSLLYYRCKGPGVDGSRLC</sequence>
<dbReference type="Proteomes" id="UP001396334">
    <property type="component" value="Unassembled WGS sequence"/>
</dbReference>
<evidence type="ECO:0000256" key="1">
    <source>
        <dbReference type="SAM" id="Phobius"/>
    </source>
</evidence>
<proteinExistence type="predicted"/>
<evidence type="ECO:0000313" key="2">
    <source>
        <dbReference type="EMBL" id="KAK8993088.1"/>
    </source>
</evidence>
<reference evidence="2 3" key="1">
    <citation type="journal article" date="2024" name="G3 (Bethesda)">
        <title>Genome assembly of Hibiscus sabdariffa L. provides insights into metabolisms of medicinal natural products.</title>
        <authorList>
            <person name="Kim T."/>
        </authorList>
    </citation>
    <scope>NUCLEOTIDE SEQUENCE [LARGE SCALE GENOMIC DNA]</scope>
    <source>
        <strain evidence="2">TK-2024</strain>
        <tissue evidence="2">Old leaves</tissue>
    </source>
</reference>
<keyword evidence="3" id="KW-1185">Reference proteome</keyword>
<accession>A0ABR2PXB2</accession>
<feature type="transmembrane region" description="Helical" evidence="1">
    <location>
        <begin position="28"/>
        <end position="45"/>
    </location>
</feature>
<protein>
    <submittedName>
        <fullName evidence="2">Uncharacterized protein</fullName>
    </submittedName>
</protein>
<keyword evidence="1" id="KW-0472">Membrane</keyword>
<comment type="caution">
    <text evidence="2">The sequence shown here is derived from an EMBL/GenBank/DDBJ whole genome shotgun (WGS) entry which is preliminary data.</text>
</comment>